<dbReference type="InterPro" id="IPR043519">
    <property type="entry name" value="NT_sf"/>
</dbReference>
<evidence type="ECO:0000313" key="2">
    <source>
        <dbReference type="EMBL" id="TCJ97440.1"/>
    </source>
</evidence>
<dbReference type="AlphaFoldDB" id="A0A4R1FT68"/>
<accession>A0A4R1FT68</accession>
<dbReference type="Pfam" id="PF04607">
    <property type="entry name" value="RelA_SpoT"/>
    <property type="match status" value="1"/>
</dbReference>
<reference evidence="2 3" key="1">
    <citation type="submission" date="2019-03" db="EMBL/GenBank/DDBJ databases">
        <title>Genomic Encyclopedia of Type Strains, Phase IV (KMG-IV): sequencing the most valuable type-strain genomes for metagenomic binning, comparative biology and taxonomic classification.</title>
        <authorList>
            <person name="Goeker M."/>
        </authorList>
    </citation>
    <scope>NUCLEOTIDE SEQUENCE [LARGE SCALE GENOMIC DNA]</scope>
    <source>
        <strain evidence="2 3">DSM 44684</strain>
    </source>
</reference>
<dbReference type="CDD" id="cd05399">
    <property type="entry name" value="NT_Rel-Spo_like"/>
    <property type="match status" value="1"/>
</dbReference>
<organism evidence="2 3">
    <name type="scientific">Nocardia alba</name>
    <dbReference type="NCBI Taxonomy" id="225051"/>
    <lineage>
        <taxon>Bacteria</taxon>
        <taxon>Bacillati</taxon>
        <taxon>Actinomycetota</taxon>
        <taxon>Actinomycetes</taxon>
        <taxon>Mycobacteriales</taxon>
        <taxon>Nocardiaceae</taxon>
        <taxon>Nocardia</taxon>
    </lineage>
</organism>
<gene>
    <name evidence="2" type="ORF">DFR71_3482</name>
</gene>
<dbReference type="SMART" id="SM00954">
    <property type="entry name" value="RelA_SpoT"/>
    <property type="match status" value="1"/>
</dbReference>
<sequence>MPHALAEGSATRTAQWVVMKQWQRDPSSDDDPLGDGSHVGIDDLRILREQFVDFMLGYKFAIDEVTTKINILREDFNNTHEYNPIEHVGSRLKSPESVLEKVRRKNYAMNLAAIRENVLDIAGVRVVCSFISDIGTIRDMLAGQEDITVLEERDYITHRKPNGYQSMHLIVSIPVFRSDRTELIPVEIQIRTIAMDFWASLEHKIYYKYRGEVPPNLRTDLAQAAEVATQLDEQMEALHRQVDRGVQPKPKPAADSLDLSVLYNSLTGGHPVYLRPTDPPT</sequence>
<dbReference type="Gene3D" id="3.30.460.10">
    <property type="entry name" value="Beta Polymerase, domain 2"/>
    <property type="match status" value="1"/>
</dbReference>
<comment type="caution">
    <text evidence="2">The sequence shown here is derived from an EMBL/GenBank/DDBJ whole genome shotgun (WGS) entry which is preliminary data.</text>
</comment>
<keyword evidence="2" id="KW-0808">Transferase</keyword>
<name>A0A4R1FT68_9NOCA</name>
<evidence type="ECO:0000313" key="3">
    <source>
        <dbReference type="Proteomes" id="UP000294856"/>
    </source>
</evidence>
<protein>
    <submittedName>
        <fullName evidence="2">Putative GTP pyrophosphokinase</fullName>
    </submittedName>
</protein>
<dbReference type="GO" id="GO:0015969">
    <property type="term" value="P:guanosine tetraphosphate metabolic process"/>
    <property type="evidence" value="ECO:0007669"/>
    <property type="project" value="InterPro"/>
</dbReference>
<dbReference type="Proteomes" id="UP000294856">
    <property type="component" value="Unassembled WGS sequence"/>
</dbReference>
<evidence type="ECO:0000259" key="1">
    <source>
        <dbReference type="SMART" id="SM00954"/>
    </source>
</evidence>
<keyword evidence="3" id="KW-1185">Reference proteome</keyword>
<dbReference type="InterPro" id="IPR052366">
    <property type="entry name" value="GTP_Pyrophosphokinase"/>
</dbReference>
<dbReference type="SUPFAM" id="SSF81301">
    <property type="entry name" value="Nucleotidyltransferase"/>
    <property type="match status" value="1"/>
</dbReference>
<dbReference type="STRING" id="1210063.GCA_001612665_01143"/>
<dbReference type="InterPro" id="IPR007685">
    <property type="entry name" value="RelA_SpoT"/>
</dbReference>
<dbReference type="PANTHER" id="PTHR47837:SF2">
    <property type="entry name" value="GTP PYROPHOSPHOKINASE YWAC"/>
    <property type="match status" value="1"/>
</dbReference>
<dbReference type="EMBL" id="SMFR01000002">
    <property type="protein sequence ID" value="TCJ97440.1"/>
    <property type="molecule type" value="Genomic_DNA"/>
</dbReference>
<proteinExistence type="predicted"/>
<dbReference type="PANTHER" id="PTHR47837">
    <property type="entry name" value="GTP PYROPHOSPHOKINASE YJBM"/>
    <property type="match status" value="1"/>
</dbReference>
<dbReference type="Gene3D" id="1.10.287.860">
    <property type="entry name" value="Nucleotidyltransferase"/>
    <property type="match status" value="1"/>
</dbReference>
<keyword evidence="2" id="KW-0418">Kinase</keyword>
<feature type="domain" description="RelA/SpoT" evidence="1">
    <location>
        <begin position="90"/>
        <end position="213"/>
    </location>
</feature>
<dbReference type="GO" id="GO:0016301">
    <property type="term" value="F:kinase activity"/>
    <property type="evidence" value="ECO:0007669"/>
    <property type="project" value="UniProtKB-KW"/>
</dbReference>